<feature type="transmembrane region" description="Helical" evidence="1">
    <location>
        <begin position="93"/>
        <end position="116"/>
    </location>
</feature>
<feature type="domain" description="Acyltransferase 3" evidence="2">
    <location>
        <begin position="9"/>
        <end position="362"/>
    </location>
</feature>
<sequence length="385" mass="43757">MNKGEDRLHYMDNLRAIVMLVGVFFHAALAYSSFFQDVWLSADTANSPVLDVVANFTHIFRMPLFFLIAGFFAALLVSRRGIGGLLKNRVKRVLLPLVIFLPLVTAGIIGPMLWAVHNVDNLSPFLRFIQSMMSSGEPQQSAPPSTIHLWFLYYLMFFYALVWILGQASLAPVKRFITNLSPPAALLLLPLCLVPGLFLGVVPYAAPEGFIPTLWAFGFFGLFFVYGYWLFDSMELVNACERYLWILLLASAGLFVIFYRALPAGFSFEYQNPPLLQRSILILCTAYISVFMSLACLVLARKWLDQRNAVMRYIADASYWIYIVHLPIVIAIQYWLLDQPGGWLYKFAVSSLTTMAICLLSYALLVRWSPIGWLLNGKRRPMWRG</sequence>
<keyword evidence="1" id="KW-0472">Membrane</keyword>
<dbReference type="InterPro" id="IPR050623">
    <property type="entry name" value="Glucan_succinyl_AcylTrfase"/>
</dbReference>
<dbReference type="RefSeq" id="WP_253967325.1">
    <property type="nucleotide sequence ID" value="NZ_JAMFTH010000001.1"/>
</dbReference>
<dbReference type="Pfam" id="PF01757">
    <property type="entry name" value="Acyl_transf_3"/>
    <property type="match status" value="1"/>
</dbReference>
<dbReference type="PANTHER" id="PTHR36927">
    <property type="entry name" value="BLR4337 PROTEIN"/>
    <property type="match status" value="1"/>
</dbReference>
<keyword evidence="1" id="KW-1133">Transmembrane helix</keyword>
<organism evidence="3 4">
    <name type="scientific">Gilvimarinus xylanilyticus</name>
    <dbReference type="NCBI Taxonomy" id="2944139"/>
    <lineage>
        <taxon>Bacteria</taxon>
        <taxon>Pseudomonadati</taxon>
        <taxon>Pseudomonadota</taxon>
        <taxon>Gammaproteobacteria</taxon>
        <taxon>Cellvibrionales</taxon>
        <taxon>Cellvibrionaceae</taxon>
        <taxon>Gilvimarinus</taxon>
    </lineage>
</organism>
<keyword evidence="3" id="KW-0012">Acyltransferase</keyword>
<feature type="transmembrane region" description="Helical" evidence="1">
    <location>
        <begin position="319"/>
        <end position="337"/>
    </location>
</feature>
<proteinExistence type="predicted"/>
<gene>
    <name evidence="3" type="ORF">M6D89_07110</name>
</gene>
<name>A0A9X2HXW7_9GAMM</name>
<feature type="transmembrane region" description="Helical" evidence="1">
    <location>
        <begin position="56"/>
        <end position="77"/>
    </location>
</feature>
<reference evidence="3" key="1">
    <citation type="submission" date="2022-05" db="EMBL/GenBank/DDBJ databases">
        <authorList>
            <person name="Sun H.-N."/>
        </authorList>
    </citation>
    <scope>NUCLEOTIDE SEQUENCE</scope>
    <source>
        <strain evidence="3">HB14</strain>
    </source>
</reference>
<feature type="transmembrane region" description="Helical" evidence="1">
    <location>
        <begin position="185"/>
        <end position="206"/>
    </location>
</feature>
<keyword evidence="4" id="KW-1185">Reference proteome</keyword>
<evidence type="ECO:0000259" key="2">
    <source>
        <dbReference type="Pfam" id="PF01757"/>
    </source>
</evidence>
<reference evidence="3" key="2">
    <citation type="submission" date="2023-01" db="EMBL/GenBank/DDBJ databases">
        <title>Gilvimarinus xylanilyticus HB14 isolated from Caulerpa lentillifera aquaculture base in Hainan, China.</title>
        <authorList>
            <person name="Zhang Y.-J."/>
        </authorList>
    </citation>
    <scope>NUCLEOTIDE SEQUENCE</scope>
    <source>
        <strain evidence="3">HB14</strain>
    </source>
</reference>
<feature type="transmembrane region" description="Helical" evidence="1">
    <location>
        <begin position="280"/>
        <end position="299"/>
    </location>
</feature>
<dbReference type="Proteomes" id="UP001139319">
    <property type="component" value="Unassembled WGS sequence"/>
</dbReference>
<keyword evidence="3" id="KW-0808">Transferase</keyword>
<comment type="caution">
    <text evidence="3">The sequence shown here is derived from an EMBL/GenBank/DDBJ whole genome shotgun (WGS) entry which is preliminary data.</text>
</comment>
<feature type="transmembrane region" description="Helical" evidence="1">
    <location>
        <begin position="151"/>
        <end position="173"/>
    </location>
</feature>
<evidence type="ECO:0000313" key="4">
    <source>
        <dbReference type="Proteomes" id="UP001139319"/>
    </source>
</evidence>
<feature type="transmembrane region" description="Helical" evidence="1">
    <location>
        <begin position="212"/>
        <end position="231"/>
    </location>
</feature>
<evidence type="ECO:0000256" key="1">
    <source>
        <dbReference type="SAM" id="Phobius"/>
    </source>
</evidence>
<protein>
    <submittedName>
        <fullName evidence="3">Acyltransferase family protein</fullName>
    </submittedName>
</protein>
<evidence type="ECO:0000313" key="3">
    <source>
        <dbReference type="EMBL" id="MCP8899064.1"/>
    </source>
</evidence>
<feature type="transmembrane region" description="Helical" evidence="1">
    <location>
        <begin position="343"/>
        <end position="365"/>
    </location>
</feature>
<dbReference type="InterPro" id="IPR002656">
    <property type="entry name" value="Acyl_transf_3_dom"/>
</dbReference>
<dbReference type="AlphaFoldDB" id="A0A9X2HXW7"/>
<keyword evidence="1" id="KW-0812">Transmembrane</keyword>
<feature type="transmembrane region" description="Helical" evidence="1">
    <location>
        <begin position="243"/>
        <end position="260"/>
    </location>
</feature>
<accession>A0A9X2HXW7</accession>
<dbReference type="EMBL" id="JAMFTH010000001">
    <property type="protein sequence ID" value="MCP8899064.1"/>
    <property type="molecule type" value="Genomic_DNA"/>
</dbReference>
<feature type="transmembrane region" description="Helical" evidence="1">
    <location>
        <begin position="16"/>
        <end position="36"/>
    </location>
</feature>
<dbReference type="GO" id="GO:0016747">
    <property type="term" value="F:acyltransferase activity, transferring groups other than amino-acyl groups"/>
    <property type="evidence" value="ECO:0007669"/>
    <property type="project" value="InterPro"/>
</dbReference>
<dbReference type="PANTHER" id="PTHR36927:SF1">
    <property type="entry name" value="MDO-LIKE PROTEIN"/>
    <property type="match status" value="1"/>
</dbReference>